<accession>A0AAW2UKM8</accession>
<gene>
    <name evidence="3" type="ORF">Slati_3484000</name>
</gene>
<dbReference type="PANTHER" id="PTHR11439:SF511">
    <property type="match status" value="1"/>
</dbReference>
<sequence length="509" mass="56382">MPVVQIYSDQISAPSTDHPVVPSSSSIPGIPVTVSPTPVSPPLRRSVRQTQKPAWLDDFISCTSNPSLLSPSNTAYTLFVASFFIITGRETAIGCKWVFKTKLRADGSVERYKGHLVAKGFTQIAGVDYNENFSPVAKTVTIRLFLAMAAAHSWPVHQMDVNNAFLHGYLDEDLYMIPPEGYSVSPGLVCKLGHSIYGLKQASRLTQSANDHCLFTKGTPNGLMALLVYVDDILVTAPSLADIRSVKDYLHSLFTIKDLGDARYFLGLEIARNSDGMYVAQTKYVQDIVRDTGMMNAKCTSTPFPLGLKLSENCGALLPNPEQYRRLVGRLLYLGFTRSDISYSVQQLSQFLTRPCDVHWKAVVHVVRYLKGSPSKGLFLPSQSSFELRAYCDADWASCSDSRRPLTGFCIFFGDALISWKTKKQSNISHSTAEAEYHSLAATVYELRWLSYVLSDFGISLFTPHVQPPHIHLGAGAIQLSSFQSFVTFVRHPVRDKSCCETKEISLCS</sequence>
<dbReference type="PANTHER" id="PTHR11439">
    <property type="entry name" value="GAG-POL-RELATED RETROTRANSPOSON"/>
    <property type="match status" value="1"/>
</dbReference>
<feature type="compositionally biased region" description="Low complexity" evidence="1">
    <location>
        <begin position="19"/>
        <end position="37"/>
    </location>
</feature>
<dbReference type="CDD" id="cd09272">
    <property type="entry name" value="RNase_HI_RT_Ty1"/>
    <property type="match status" value="1"/>
</dbReference>
<feature type="domain" description="Reverse transcriptase Ty1/copia-type" evidence="2">
    <location>
        <begin position="91"/>
        <end position="303"/>
    </location>
</feature>
<evidence type="ECO:0000313" key="3">
    <source>
        <dbReference type="EMBL" id="KAL0416521.1"/>
    </source>
</evidence>
<reference evidence="3" key="1">
    <citation type="submission" date="2020-06" db="EMBL/GenBank/DDBJ databases">
        <authorList>
            <person name="Li T."/>
            <person name="Hu X."/>
            <person name="Zhang T."/>
            <person name="Song X."/>
            <person name="Zhang H."/>
            <person name="Dai N."/>
            <person name="Sheng W."/>
            <person name="Hou X."/>
            <person name="Wei L."/>
        </authorList>
    </citation>
    <scope>NUCLEOTIDE SEQUENCE</scope>
    <source>
        <strain evidence="3">KEN1</strain>
        <tissue evidence="3">Leaf</tissue>
    </source>
</reference>
<dbReference type="AlphaFoldDB" id="A0AAW2UKM8"/>
<protein>
    <submittedName>
        <fullName evidence="3">Retrovirus-related Pol polyprotein from transposon RE2</fullName>
    </submittedName>
</protein>
<reference evidence="3" key="2">
    <citation type="journal article" date="2024" name="Plant">
        <title>Genomic evolution and insights into agronomic trait innovations of Sesamum species.</title>
        <authorList>
            <person name="Miao H."/>
            <person name="Wang L."/>
            <person name="Qu L."/>
            <person name="Liu H."/>
            <person name="Sun Y."/>
            <person name="Le M."/>
            <person name="Wang Q."/>
            <person name="Wei S."/>
            <person name="Zheng Y."/>
            <person name="Lin W."/>
            <person name="Duan Y."/>
            <person name="Cao H."/>
            <person name="Xiong S."/>
            <person name="Wang X."/>
            <person name="Wei L."/>
            <person name="Li C."/>
            <person name="Ma Q."/>
            <person name="Ju M."/>
            <person name="Zhao R."/>
            <person name="Li G."/>
            <person name="Mu C."/>
            <person name="Tian Q."/>
            <person name="Mei H."/>
            <person name="Zhang T."/>
            <person name="Gao T."/>
            <person name="Zhang H."/>
        </authorList>
    </citation>
    <scope>NUCLEOTIDE SEQUENCE</scope>
    <source>
        <strain evidence="3">KEN1</strain>
    </source>
</reference>
<evidence type="ECO:0000256" key="1">
    <source>
        <dbReference type="SAM" id="MobiDB-lite"/>
    </source>
</evidence>
<evidence type="ECO:0000259" key="2">
    <source>
        <dbReference type="Pfam" id="PF07727"/>
    </source>
</evidence>
<dbReference type="Pfam" id="PF07727">
    <property type="entry name" value="RVT_2"/>
    <property type="match status" value="1"/>
</dbReference>
<name>A0AAW2UKM8_9LAMI</name>
<dbReference type="InterPro" id="IPR013103">
    <property type="entry name" value="RVT_2"/>
</dbReference>
<dbReference type="SUPFAM" id="SSF56672">
    <property type="entry name" value="DNA/RNA polymerases"/>
    <property type="match status" value="1"/>
</dbReference>
<organism evidence="3">
    <name type="scientific">Sesamum latifolium</name>
    <dbReference type="NCBI Taxonomy" id="2727402"/>
    <lineage>
        <taxon>Eukaryota</taxon>
        <taxon>Viridiplantae</taxon>
        <taxon>Streptophyta</taxon>
        <taxon>Embryophyta</taxon>
        <taxon>Tracheophyta</taxon>
        <taxon>Spermatophyta</taxon>
        <taxon>Magnoliopsida</taxon>
        <taxon>eudicotyledons</taxon>
        <taxon>Gunneridae</taxon>
        <taxon>Pentapetalae</taxon>
        <taxon>asterids</taxon>
        <taxon>lamiids</taxon>
        <taxon>Lamiales</taxon>
        <taxon>Pedaliaceae</taxon>
        <taxon>Sesamum</taxon>
    </lineage>
</organism>
<dbReference type="EMBL" id="JACGWN010000012">
    <property type="protein sequence ID" value="KAL0416521.1"/>
    <property type="molecule type" value="Genomic_DNA"/>
</dbReference>
<feature type="region of interest" description="Disordered" evidence="1">
    <location>
        <begin position="13"/>
        <end position="45"/>
    </location>
</feature>
<proteinExistence type="predicted"/>
<dbReference type="InterPro" id="IPR043502">
    <property type="entry name" value="DNA/RNA_pol_sf"/>
</dbReference>
<comment type="caution">
    <text evidence="3">The sequence shown here is derived from an EMBL/GenBank/DDBJ whole genome shotgun (WGS) entry which is preliminary data.</text>
</comment>